<dbReference type="AlphaFoldDB" id="W7TNI6"/>
<accession>W7TNI6</accession>
<keyword evidence="2" id="KW-1185">Reference proteome</keyword>
<sequence length="78" mass="9301">MLASSQWIFYSYAKKRRTWSKAVSYIVVSSKQKFMYLNIEQRVVPRLNHEISLVKCLMFSKQNEAARKCTAFFHSLIY</sequence>
<reference evidence="1 2" key="1">
    <citation type="journal article" date="2014" name="Mol. Plant">
        <title>Chromosome Scale Genome Assembly and Transcriptome Profiling of Nannochloropsis gaditana in Nitrogen Depletion.</title>
        <authorList>
            <person name="Corteggiani Carpinelli E."/>
            <person name="Telatin A."/>
            <person name="Vitulo N."/>
            <person name="Forcato C."/>
            <person name="D'Angelo M."/>
            <person name="Schiavon R."/>
            <person name="Vezzi A."/>
            <person name="Giacometti G.M."/>
            <person name="Morosinotto T."/>
            <person name="Valle G."/>
        </authorList>
    </citation>
    <scope>NUCLEOTIDE SEQUENCE [LARGE SCALE GENOMIC DNA]</scope>
    <source>
        <strain evidence="1 2">B-31</strain>
    </source>
</reference>
<proteinExistence type="predicted"/>
<dbReference type="EMBL" id="AZIL01002350">
    <property type="protein sequence ID" value="EWM21936.1"/>
    <property type="molecule type" value="Genomic_DNA"/>
</dbReference>
<dbReference type="Proteomes" id="UP000019335">
    <property type="component" value="Unassembled WGS sequence"/>
</dbReference>
<gene>
    <name evidence="1" type="ORF">Naga_100220g7</name>
</gene>
<evidence type="ECO:0000313" key="1">
    <source>
        <dbReference type="EMBL" id="EWM21936.1"/>
    </source>
</evidence>
<organism evidence="1 2">
    <name type="scientific">Nannochloropsis gaditana</name>
    <dbReference type="NCBI Taxonomy" id="72520"/>
    <lineage>
        <taxon>Eukaryota</taxon>
        <taxon>Sar</taxon>
        <taxon>Stramenopiles</taxon>
        <taxon>Ochrophyta</taxon>
        <taxon>Eustigmatophyceae</taxon>
        <taxon>Eustigmatales</taxon>
        <taxon>Monodopsidaceae</taxon>
        <taxon>Nannochloropsis</taxon>
    </lineage>
</organism>
<comment type="caution">
    <text evidence="1">The sequence shown here is derived from an EMBL/GenBank/DDBJ whole genome shotgun (WGS) entry which is preliminary data.</text>
</comment>
<evidence type="ECO:0000313" key="2">
    <source>
        <dbReference type="Proteomes" id="UP000019335"/>
    </source>
</evidence>
<protein>
    <submittedName>
        <fullName evidence="1">Uncharacterized protein</fullName>
    </submittedName>
</protein>
<name>W7TNI6_9STRA</name>